<dbReference type="Gene3D" id="2.20.25.20">
    <property type="match status" value="1"/>
</dbReference>
<dbReference type="CDD" id="cd22584">
    <property type="entry name" value="Rcat_RBR_unk"/>
    <property type="match status" value="1"/>
</dbReference>
<keyword evidence="17" id="KW-1185">Reference proteome</keyword>
<evidence type="ECO:0000313" key="17">
    <source>
        <dbReference type="Proteomes" id="UP001159364"/>
    </source>
</evidence>
<dbReference type="Gene3D" id="3.30.40.10">
    <property type="entry name" value="Zinc/RING finger domain, C3HC4 (zinc finger)"/>
    <property type="match status" value="1"/>
</dbReference>
<evidence type="ECO:0000256" key="9">
    <source>
        <dbReference type="ARBA" id="ARBA00022737"/>
    </source>
</evidence>
<dbReference type="GO" id="GO:0061630">
    <property type="term" value="F:ubiquitin protein ligase activity"/>
    <property type="evidence" value="ECO:0007669"/>
    <property type="project" value="UniProtKB-EC"/>
</dbReference>
<dbReference type="InterPro" id="IPR001841">
    <property type="entry name" value="Znf_RING"/>
</dbReference>
<dbReference type="InterPro" id="IPR018957">
    <property type="entry name" value="Znf_C3HC4_RING-type"/>
</dbReference>
<keyword evidence="8" id="KW-0479">Metal-binding</keyword>
<dbReference type="PANTHER" id="PTHR11685">
    <property type="entry name" value="RBR FAMILY RING FINGER AND IBR DOMAIN-CONTAINING"/>
    <property type="match status" value="1"/>
</dbReference>
<dbReference type="EC" id="2.3.2.31" evidence="6"/>
<dbReference type="EMBL" id="JAIWQS010000009">
    <property type="protein sequence ID" value="KAJ8755144.1"/>
    <property type="molecule type" value="Genomic_DNA"/>
</dbReference>
<evidence type="ECO:0000256" key="3">
    <source>
        <dbReference type="ARBA" id="ARBA00003976"/>
    </source>
</evidence>
<dbReference type="GO" id="GO:0008270">
    <property type="term" value="F:zinc ion binding"/>
    <property type="evidence" value="ECO:0007669"/>
    <property type="project" value="UniProtKB-KW"/>
</dbReference>
<evidence type="ECO:0000256" key="13">
    <source>
        <dbReference type="PROSITE-ProRule" id="PRU00175"/>
    </source>
</evidence>
<dbReference type="CDD" id="cd22582">
    <property type="entry name" value="BRcat_RBR_unk"/>
    <property type="match status" value="1"/>
</dbReference>
<evidence type="ECO:0000256" key="11">
    <source>
        <dbReference type="ARBA" id="ARBA00022786"/>
    </source>
</evidence>
<evidence type="ECO:0000256" key="12">
    <source>
        <dbReference type="ARBA" id="ARBA00022833"/>
    </source>
</evidence>
<evidence type="ECO:0000256" key="8">
    <source>
        <dbReference type="ARBA" id="ARBA00022723"/>
    </source>
</evidence>
<dbReference type="PROSITE" id="PS50089">
    <property type="entry name" value="ZF_RING_2"/>
    <property type="match status" value="1"/>
</dbReference>
<evidence type="ECO:0000259" key="14">
    <source>
        <dbReference type="PROSITE" id="PS50089"/>
    </source>
</evidence>
<dbReference type="AlphaFoldDB" id="A0AAV8STG2"/>
<evidence type="ECO:0000313" key="16">
    <source>
        <dbReference type="EMBL" id="KAJ8755144.1"/>
    </source>
</evidence>
<comment type="function">
    <text evidence="3">Might act as an E3 ubiquitin-protein ligase, or as part of E3 complex, which accepts ubiquitin from specific E2 ubiquitin-conjugating enzymes and then transfers it to substrates.</text>
</comment>
<keyword evidence="7" id="KW-0808">Transferase</keyword>
<evidence type="ECO:0000256" key="1">
    <source>
        <dbReference type="ARBA" id="ARBA00001798"/>
    </source>
</evidence>
<evidence type="ECO:0000256" key="2">
    <source>
        <dbReference type="ARBA" id="ARBA00001947"/>
    </source>
</evidence>
<evidence type="ECO:0000256" key="7">
    <source>
        <dbReference type="ARBA" id="ARBA00022679"/>
    </source>
</evidence>
<dbReference type="Pfam" id="PF00097">
    <property type="entry name" value="zf-C3HC4"/>
    <property type="match status" value="1"/>
</dbReference>
<keyword evidence="10 13" id="KW-0863">Zinc-finger</keyword>
<organism evidence="16 17">
    <name type="scientific">Erythroxylum novogranatense</name>
    <dbReference type="NCBI Taxonomy" id="1862640"/>
    <lineage>
        <taxon>Eukaryota</taxon>
        <taxon>Viridiplantae</taxon>
        <taxon>Streptophyta</taxon>
        <taxon>Embryophyta</taxon>
        <taxon>Tracheophyta</taxon>
        <taxon>Spermatophyta</taxon>
        <taxon>Magnoliopsida</taxon>
        <taxon>eudicotyledons</taxon>
        <taxon>Gunneridae</taxon>
        <taxon>Pentapetalae</taxon>
        <taxon>rosids</taxon>
        <taxon>fabids</taxon>
        <taxon>Malpighiales</taxon>
        <taxon>Erythroxylaceae</taxon>
        <taxon>Erythroxylum</taxon>
    </lineage>
</organism>
<evidence type="ECO:0000256" key="4">
    <source>
        <dbReference type="ARBA" id="ARBA00004906"/>
    </source>
</evidence>
<dbReference type="PROSITE" id="PS00518">
    <property type="entry name" value="ZF_RING_1"/>
    <property type="match status" value="1"/>
</dbReference>
<keyword evidence="12" id="KW-0862">Zinc</keyword>
<dbReference type="PROSITE" id="PS51873">
    <property type="entry name" value="TRIAD"/>
    <property type="match status" value="1"/>
</dbReference>
<dbReference type="InterPro" id="IPR013083">
    <property type="entry name" value="Znf_RING/FYVE/PHD"/>
</dbReference>
<evidence type="ECO:0000256" key="6">
    <source>
        <dbReference type="ARBA" id="ARBA00012251"/>
    </source>
</evidence>
<comment type="caution">
    <text evidence="16">The sequence shown here is derived from an EMBL/GenBank/DDBJ whole genome shotgun (WGS) entry which is preliminary data.</text>
</comment>
<dbReference type="InterPro" id="IPR044066">
    <property type="entry name" value="TRIAD_supradom"/>
</dbReference>
<dbReference type="SMART" id="SM00647">
    <property type="entry name" value="IBR"/>
    <property type="match status" value="2"/>
</dbReference>
<dbReference type="Gene3D" id="1.20.120.1750">
    <property type="match status" value="1"/>
</dbReference>
<gene>
    <name evidence="16" type="ORF">K2173_018942</name>
</gene>
<dbReference type="GO" id="GO:0016567">
    <property type="term" value="P:protein ubiquitination"/>
    <property type="evidence" value="ECO:0007669"/>
    <property type="project" value="InterPro"/>
</dbReference>
<proteinExistence type="inferred from homology"/>
<dbReference type="InterPro" id="IPR002867">
    <property type="entry name" value="IBR_dom"/>
</dbReference>
<keyword evidence="11" id="KW-0833">Ubl conjugation pathway</keyword>
<comment type="cofactor">
    <cofactor evidence="2">
        <name>Zn(2+)</name>
        <dbReference type="ChEBI" id="CHEBI:29105"/>
    </cofactor>
</comment>
<dbReference type="InterPro" id="IPR017907">
    <property type="entry name" value="Znf_RING_CS"/>
</dbReference>
<accession>A0AAV8STG2</accession>
<sequence length="285" mass="32328">MAQLHLDTSDFVDDLYLAALCDQDVGELFPVSDADFAQELQLQETLVGCVTLSKMVTTGSSAITVIEPHPVTVSGESSQLFCEICAERKEKEQMFRTNNCDHSFCSDCITKHVATKIEERVLTVTCLEFNCDGVLGIDTCRGVLPKEVVDSWEKALCEEAIREWAKVYCPFRDCSAMLIVDDDEVIRESECPYCHRLFCVQCNMPWHAGLECDEVQRLNTDDRQREDLMVVQLARNQKWSRCPNCNFYVERTEGCPHITCRCNFQFCYGCGSQWTSSSHAGCSRN</sequence>
<comment type="catalytic activity">
    <reaction evidence="1">
        <text>[E2 ubiquitin-conjugating enzyme]-S-ubiquitinyl-L-cysteine + [acceptor protein]-L-lysine = [E2 ubiquitin-conjugating enzyme]-L-cysteine + [acceptor protein]-N(6)-ubiquitinyl-L-lysine.</text>
        <dbReference type="EC" id="2.3.2.31"/>
    </reaction>
</comment>
<comment type="pathway">
    <text evidence="4">Protein modification; protein ubiquitination.</text>
</comment>
<dbReference type="InterPro" id="IPR031127">
    <property type="entry name" value="E3_UB_ligase_RBR"/>
</dbReference>
<feature type="domain" description="RING-type" evidence="15">
    <location>
        <begin position="78"/>
        <end position="285"/>
    </location>
</feature>
<keyword evidence="9" id="KW-0677">Repeat</keyword>
<comment type="similarity">
    <text evidence="5">Belongs to the RBR family. Ariadne subfamily.</text>
</comment>
<protein>
    <recommendedName>
        <fullName evidence="6">RBR-type E3 ubiquitin transferase</fullName>
        <ecNumber evidence="6">2.3.2.31</ecNumber>
    </recommendedName>
</protein>
<dbReference type="Proteomes" id="UP001159364">
    <property type="component" value="Linkage Group LG09"/>
</dbReference>
<dbReference type="Pfam" id="PF01485">
    <property type="entry name" value="IBR"/>
    <property type="match status" value="2"/>
</dbReference>
<evidence type="ECO:0000256" key="5">
    <source>
        <dbReference type="ARBA" id="ARBA00005884"/>
    </source>
</evidence>
<dbReference type="SUPFAM" id="SSF57850">
    <property type="entry name" value="RING/U-box"/>
    <property type="match status" value="3"/>
</dbReference>
<feature type="domain" description="RING-type" evidence="14">
    <location>
        <begin position="82"/>
        <end position="126"/>
    </location>
</feature>
<evidence type="ECO:0000259" key="15">
    <source>
        <dbReference type="PROSITE" id="PS51873"/>
    </source>
</evidence>
<evidence type="ECO:0000256" key="10">
    <source>
        <dbReference type="ARBA" id="ARBA00022771"/>
    </source>
</evidence>
<dbReference type="FunFam" id="3.30.40.10:FF:000230">
    <property type="entry name" value="RBR-type E3 ubiquitin transferase"/>
    <property type="match status" value="1"/>
</dbReference>
<name>A0AAV8STG2_9ROSI</name>
<reference evidence="16 17" key="1">
    <citation type="submission" date="2021-09" db="EMBL/GenBank/DDBJ databases">
        <title>Genomic insights and catalytic innovation underlie evolution of tropane alkaloids biosynthesis.</title>
        <authorList>
            <person name="Wang Y.-J."/>
            <person name="Tian T."/>
            <person name="Huang J.-P."/>
            <person name="Huang S.-X."/>
        </authorList>
    </citation>
    <scope>NUCLEOTIDE SEQUENCE [LARGE SCALE GENOMIC DNA]</scope>
    <source>
        <strain evidence="16">KIB-2018</strain>
        <tissue evidence="16">Leaf</tissue>
    </source>
</reference>